<reference evidence="2 3" key="2">
    <citation type="journal article" date="2014" name="J. Gen. Appl. Microbiol.">
        <title>The early diverging ascomycetous budding yeast Saitoella complicata has three histone deacetylases belonging to the Clr6, Hos2, and Rpd3 lineages.</title>
        <authorList>
            <person name="Nishida H."/>
            <person name="Matsumoto T."/>
            <person name="Kondo S."/>
            <person name="Hamamoto M."/>
            <person name="Yoshikawa H."/>
        </authorList>
    </citation>
    <scope>NUCLEOTIDE SEQUENCE [LARGE SCALE GENOMIC DNA]</scope>
    <source>
        <strain evidence="2 3">NRRL Y-17804</strain>
    </source>
</reference>
<proteinExistence type="predicted"/>
<name>A0A0E9NRM5_SAICN</name>
<comment type="caution">
    <text evidence="2">The sequence shown here is derived from an EMBL/GenBank/DDBJ whole genome shotgun (WGS) entry which is preliminary data.</text>
</comment>
<sequence>MGLTIMPAADPIHILPSNVNLSPPNSPSSTRTDVDVNVHQTARERDVLTPPQTPHATYAWDNKLFLAYSDEDDDYPYVVEHRPPTIGLGIDLNGGFPAVRDEARGRRDLYLGYQPDDLIPPRVSPRGCRGHLVLDLTTLSHGRAVGSTFHTIAHPRFSWQQLMAEVERVVEGPPVAGKVSTDNSRKPRAIWVGLRTGQLRTGHGEGEGLDGLQWEMVWRDVEVVKVRVEVGSLEEERGLELEEFGDMEWENIGVPYEQYRVKMRTEKRRPPPLFIEEKGLSSQIASRHTSLAHQTKSYVCRVEAEQTQLSPLPLQLRAIGGPIGKGTPKLDGSPALDSQVGSNSPPNQSTGTAISASLYGQSIQSDSSIIYVTLSSTISVIRLPILDLLLSAAQSRSQADNTGAVFRSDTRQQRPRQLQFSGHQSQQPQLQSQSSRTANNMNMNMNMNQPQTNTPTALPPRHTGHLRSQSTNSPFGMHHPHPHPGPVPIPIVPVPRPELTLRDILERWTGNDDTLRLVLQAKIAADRVRVEEERTRRVALELEIVRVAGRMGVDPVRLLGASGGRDGSEEGSAGGGGGGGGVEDGERERERERILAAQSLLRAPQPQPHPRAHDPSNPAHPNVAAAAAAAAAAGVATANGAGAGAGAGGIPMRQIPVIPARPTTSTGAIEDPSSNTNKIPAISFHHWQPPAPIPTTGPASGSPMRGTFLFASEMGIDGTGAGGTGTVNGMHSPPKRKRTASNSLGVGHTRGHARHRSEASALSFRVDHNHNSHASGRMGLAGLMNAESPRPGMGEEQMRGIREETEEVGGLGLGRVKEEPQ</sequence>
<feature type="region of interest" description="Disordered" evidence="1">
    <location>
        <begin position="396"/>
        <end position="484"/>
    </location>
</feature>
<evidence type="ECO:0000313" key="2">
    <source>
        <dbReference type="EMBL" id="GAO52517.1"/>
    </source>
</evidence>
<protein>
    <submittedName>
        <fullName evidence="2">Uncharacterized protein</fullName>
    </submittedName>
</protein>
<reference evidence="2 3" key="1">
    <citation type="journal article" date="2011" name="J. Gen. Appl. Microbiol.">
        <title>Draft genome sequencing of the enigmatic yeast Saitoella complicata.</title>
        <authorList>
            <person name="Nishida H."/>
            <person name="Hamamoto M."/>
            <person name="Sugiyama J."/>
        </authorList>
    </citation>
    <scope>NUCLEOTIDE SEQUENCE [LARGE SCALE GENOMIC DNA]</scope>
    <source>
        <strain evidence="2 3">NRRL Y-17804</strain>
    </source>
</reference>
<feature type="region of interest" description="Disordered" evidence="1">
    <location>
        <begin position="802"/>
        <end position="821"/>
    </location>
</feature>
<feature type="region of interest" description="Disordered" evidence="1">
    <location>
        <begin position="323"/>
        <end position="353"/>
    </location>
</feature>
<feature type="compositionally biased region" description="Gly residues" evidence="1">
    <location>
        <begin position="572"/>
        <end position="582"/>
    </location>
</feature>
<organism evidence="2 3">
    <name type="scientific">Saitoella complicata (strain BCRC 22490 / CBS 7301 / JCM 7358 / NBRC 10748 / NRRL Y-17804)</name>
    <dbReference type="NCBI Taxonomy" id="698492"/>
    <lineage>
        <taxon>Eukaryota</taxon>
        <taxon>Fungi</taxon>
        <taxon>Dikarya</taxon>
        <taxon>Ascomycota</taxon>
        <taxon>Taphrinomycotina</taxon>
        <taxon>Taphrinomycotina incertae sedis</taxon>
        <taxon>Saitoella</taxon>
    </lineage>
</organism>
<accession>A0A0E9NRM5</accession>
<evidence type="ECO:0000256" key="1">
    <source>
        <dbReference type="SAM" id="MobiDB-lite"/>
    </source>
</evidence>
<dbReference type="Proteomes" id="UP000033140">
    <property type="component" value="Unassembled WGS sequence"/>
</dbReference>
<feature type="compositionally biased region" description="Basic and acidic residues" evidence="1">
    <location>
        <begin position="584"/>
        <end position="594"/>
    </location>
</feature>
<dbReference type="AlphaFoldDB" id="A0A0E9NRM5"/>
<keyword evidence="3" id="KW-1185">Reference proteome</keyword>
<feature type="region of interest" description="Disordered" evidence="1">
    <location>
        <begin position="725"/>
        <end position="758"/>
    </location>
</feature>
<feature type="region of interest" description="Disordered" evidence="1">
    <location>
        <begin position="559"/>
        <end position="625"/>
    </location>
</feature>
<gene>
    <name evidence="2" type="ORF">G7K_6591-t1</name>
</gene>
<feature type="compositionally biased region" description="Polar residues" evidence="1">
    <location>
        <begin position="339"/>
        <end position="353"/>
    </location>
</feature>
<feature type="compositionally biased region" description="Low complexity" evidence="1">
    <location>
        <begin position="417"/>
        <end position="456"/>
    </location>
</feature>
<evidence type="ECO:0000313" key="3">
    <source>
        <dbReference type="Proteomes" id="UP000033140"/>
    </source>
</evidence>
<reference evidence="2 3" key="3">
    <citation type="journal article" date="2015" name="Genome Announc.">
        <title>Draft Genome Sequence of the Archiascomycetous Yeast Saitoella complicata.</title>
        <authorList>
            <person name="Yamauchi K."/>
            <person name="Kondo S."/>
            <person name="Hamamoto M."/>
            <person name="Takahashi Y."/>
            <person name="Ogura Y."/>
            <person name="Hayashi T."/>
            <person name="Nishida H."/>
        </authorList>
    </citation>
    <scope>NUCLEOTIDE SEQUENCE [LARGE SCALE GENOMIC DNA]</scope>
    <source>
        <strain evidence="2 3">NRRL Y-17804</strain>
    </source>
</reference>
<dbReference type="EMBL" id="BACD03000072">
    <property type="protein sequence ID" value="GAO52517.1"/>
    <property type="molecule type" value="Genomic_DNA"/>
</dbReference>
<dbReference type="STRING" id="698492.A0A0E9NRM5"/>